<dbReference type="EMBL" id="JAUCMV010000001">
    <property type="protein sequence ID" value="KAK0423080.1"/>
    <property type="molecule type" value="Genomic_DNA"/>
</dbReference>
<evidence type="ECO:0000313" key="3">
    <source>
        <dbReference type="Proteomes" id="UP001175271"/>
    </source>
</evidence>
<feature type="transmembrane region" description="Helical" evidence="1">
    <location>
        <begin position="160"/>
        <end position="185"/>
    </location>
</feature>
<feature type="transmembrane region" description="Helical" evidence="1">
    <location>
        <begin position="91"/>
        <end position="112"/>
    </location>
</feature>
<dbReference type="Proteomes" id="UP001175271">
    <property type="component" value="Unassembled WGS sequence"/>
</dbReference>
<feature type="transmembrane region" description="Helical" evidence="1">
    <location>
        <begin position="191"/>
        <end position="210"/>
    </location>
</feature>
<evidence type="ECO:0000313" key="2">
    <source>
        <dbReference type="EMBL" id="KAK0423080.1"/>
    </source>
</evidence>
<organism evidence="2 3">
    <name type="scientific">Steinernema hermaphroditum</name>
    <dbReference type="NCBI Taxonomy" id="289476"/>
    <lineage>
        <taxon>Eukaryota</taxon>
        <taxon>Metazoa</taxon>
        <taxon>Ecdysozoa</taxon>
        <taxon>Nematoda</taxon>
        <taxon>Chromadorea</taxon>
        <taxon>Rhabditida</taxon>
        <taxon>Tylenchina</taxon>
        <taxon>Panagrolaimomorpha</taxon>
        <taxon>Strongyloidoidea</taxon>
        <taxon>Steinernematidae</taxon>
        <taxon>Steinernema</taxon>
    </lineage>
</organism>
<sequence length="247" mass="27713">MGCSGVYVSITFISTLIIWILSIGHVAAYWPQYRVKYRIGNNWVIQSYEIINPPTLTAFATSMAVVACIPLVMTISICLVSQKGNSLPRRVLFLILWLCALSLFTVNVYFLATECYTLAFLYLLLVVVQLPLLVILCLPRRSASGVVAYAFSWFAVGFRYGRFITFAVWLTGVVLMVVNAILIAIYWKALALLYLLGPFCQLIALAYFVVTLNQKPFQNKASPAKDLVDVSYESSFEEEAKSDQLKI</sequence>
<feature type="transmembrane region" description="Helical" evidence="1">
    <location>
        <begin position="118"/>
        <end position="139"/>
    </location>
</feature>
<keyword evidence="3" id="KW-1185">Reference proteome</keyword>
<evidence type="ECO:0000256" key="1">
    <source>
        <dbReference type="SAM" id="Phobius"/>
    </source>
</evidence>
<keyword evidence="1" id="KW-1133">Transmembrane helix</keyword>
<proteinExistence type="predicted"/>
<name>A0AA39M783_9BILA</name>
<protein>
    <submittedName>
        <fullName evidence="2">Uncharacterized protein</fullName>
    </submittedName>
</protein>
<dbReference type="AlphaFoldDB" id="A0AA39M783"/>
<reference evidence="2" key="1">
    <citation type="submission" date="2023-06" db="EMBL/GenBank/DDBJ databases">
        <title>Genomic analysis of the entomopathogenic nematode Steinernema hermaphroditum.</title>
        <authorList>
            <person name="Schwarz E.M."/>
            <person name="Heppert J.K."/>
            <person name="Baniya A."/>
            <person name="Schwartz H.T."/>
            <person name="Tan C.-H."/>
            <person name="Antoshechkin I."/>
            <person name="Sternberg P.W."/>
            <person name="Goodrich-Blair H."/>
            <person name="Dillman A.R."/>
        </authorList>
    </citation>
    <scope>NUCLEOTIDE SEQUENCE</scope>
    <source>
        <strain evidence="2">PS9179</strain>
        <tissue evidence="2">Whole animal</tissue>
    </source>
</reference>
<keyword evidence="1" id="KW-0812">Transmembrane</keyword>
<feature type="transmembrane region" description="Helical" evidence="1">
    <location>
        <begin position="56"/>
        <end position="79"/>
    </location>
</feature>
<comment type="caution">
    <text evidence="2">The sequence shown here is derived from an EMBL/GenBank/DDBJ whole genome shotgun (WGS) entry which is preliminary data.</text>
</comment>
<feature type="transmembrane region" description="Helical" evidence="1">
    <location>
        <begin position="7"/>
        <end position="30"/>
    </location>
</feature>
<gene>
    <name evidence="2" type="ORF">QR680_007956</name>
</gene>
<accession>A0AA39M783</accession>
<keyword evidence="1" id="KW-0472">Membrane</keyword>